<gene>
    <name evidence="3" type="ORF">SAMN05216226_11378</name>
</gene>
<evidence type="ECO:0000313" key="3">
    <source>
        <dbReference type="EMBL" id="SDJ97795.1"/>
    </source>
</evidence>
<name>A0A1G8Y6L3_9EURY</name>
<feature type="domain" description="SWIM-type" evidence="2">
    <location>
        <begin position="102"/>
        <end position="148"/>
    </location>
</feature>
<evidence type="ECO:0000256" key="1">
    <source>
        <dbReference type="PROSITE-ProRule" id="PRU00325"/>
    </source>
</evidence>
<evidence type="ECO:0000259" key="2">
    <source>
        <dbReference type="PROSITE" id="PS50966"/>
    </source>
</evidence>
<keyword evidence="1" id="KW-0479">Metal-binding</keyword>
<dbReference type="PROSITE" id="PS50966">
    <property type="entry name" value="ZF_SWIM"/>
    <property type="match status" value="1"/>
</dbReference>
<dbReference type="AlphaFoldDB" id="A0A1G8Y6L3"/>
<evidence type="ECO:0000313" key="4">
    <source>
        <dbReference type="Proteomes" id="UP000198856"/>
    </source>
</evidence>
<dbReference type="EMBL" id="FNFC01000013">
    <property type="protein sequence ID" value="SDJ97795.1"/>
    <property type="molecule type" value="Genomic_DNA"/>
</dbReference>
<reference evidence="3 4" key="1">
    <citation type="submission" date="2016-10" db="EMBL/GenBank/DDBJ databases">
        <authorList>
            <person name="de Groot N.N."/>
        </authorList>
    </citation>
    <scope>NUCLEOTIDE SEQUENCE [LARGE SCALE GENOMIC DNA]</scope>
    <source>
        <strain evidence="3 4">IBRC-M10015</strain>
    </source>
</reference>
<keyword evidence="1" id="KW-0863">Zinc-finger</keyword>
<protein>
    <submittedName>
        <fullName evidence="3">Predicted nucleic acid-binding protein, contains Zn-finger domain</fullName>
    </submittedName>
</protein>
<dbReference type="Proteomes" id="UP000198856">
    <property type="component" value="Unassembled WGS sequence"/>
</dbReference>
<accession>A0A1G8Y6L3</accession>
<dbReference type="STRING" id="890420.SAMN05216226_11378"/>
<keyword evidence="1" id="KW-0862">Zinc</keyword>
<sequence length="166" mass="18584">MTWGSGVRAEAGQRIFCYGRDNKIAAGGSKSDFTYAAVTDGILPFDVEPLHVTAVDEWEQQLAKAGDLSPDLVDRIVGLHGDRAQRAIQAVSENRVKSYRDFIVVVGHEDEYVVEDDACSCKDAEYNLDSTDPEQLCWHAIAVRIARALDETDEHDMWYSDVRDFL</sequence>
<dbReference type="InterPro" id="IPR007527">
    <property type="entry name" value="Znf_SWIM"/>
</dbReference>
<dbReference type="GO" id="GO:0008270">
    <property type="term" value="F:zinc ion binding"/>
    <property type="evidence" value="ECO:0007669"/>
    <property type="project" value="UniProtKB-KW"/>
</dbReference>
<keyword evidence="4" id="KW-1185">Reference proteome</keyword>
<organism evidence="3 4">
    <name type="scientific">Halovenus aranensis</name>
    <dbReference type="NCBI Taxonomy" id="890420"/>
    <lineage>
        <taxon>Archaea</taxon>
        <taxon>Methanobacteriati</taxon>
        <taxon>Methanobacteriota</taxon>
        <taxon>Stenosarchaea group</taxon>
        <taxon>Halobacteria</taxon>
        <taxon>Halobacteriales</taxon>
        <taxon>Haloarculaceae</taxon>
        <taxon>Halovenus</taxon>
    </lineage>
</organism>
<proteinExistence type="predicted"/>